<organism evidence="1 2">
    <name type="scientific">Populus alba x Populus x berolinensis</name>
    <dbReference type="NCBI Taxonomy" id="444605"/>
    <lineage>
        <taxon>Eukaryota</taxon>
        <taxon>Viridiplantae</taxon>
        <taxon>Streptophyta</taxon>
        <taxon>Embryophyta</taxon>
        <taxon>Tracheophyta</taxon>
        <taxon>Spermatophyta</taxon>
        <taxon>Magnoliopsida</taxon>
        <taxon>eudicotyledons</taxon>
        <taxon>Gunneridae</taxon>
        <taxon>Pentapetalae</taxon>
        <taxon>rosids</taxon>
        <taxon>fabids</taxon>
        <taxon>Malpighiales</taxon>
        <taxon>Salicaceae</taxon>
        <taxon>Saliceae</taxon>
        <taxon>Populus</taxon>
    </lineage>
</organism>
<dbReference type="AlphaFoldDB" id="A0AAD6W781"/>
<comment type="caution">
    <text evidence="1">The sequence shown here is derived from an EMBL/GenBank/DDBJ whole genome shotgun (WGS) entry which is preliminary data.</text>
</comment>
<dbReference type="EMBL" id="JAQIZT010000004">
    <property type="protein sequence ID" value="KAJ7001792.1"/>
    <property type="molecule type" value="Genomic_DNA"/>
</dbReference>
<reference evidence="1 2" key="1">
    <citation type="journal article" date="2023" name="Mol. Ecol. Resour.">
        <title>Chromosome-level genome assembly of a triploid poplar Populus alba 'Berolinensis'.</title>
        <authorList>
            <person name="Chen S."/>
            <person name="Yu Y."/>
            <person name="Wang X."/>
            <person name="Wang S."/>
            <person name="Zhang T."/>
            <person name="Zhou Y."/>
            <person name="He R."/>
            <person name="Meng N."/>
            <person name="Wang Y."/>
            <person name="Liu W."/>
            <person name="Liu Z."/>
            <person name="Liu J."/>
            <person name="Guo Q."/>
            <person name="Huang H."/>
            <person name="Sederoff R.R."/>
            <person name="Wang G."/>
            <person name="Qu G."/>
            <person name="Chen S."/>
        </authorList>
    </citation>
    <scope>NUCLEOTIDE SEQUENCE [LARGE SCALE GENOMIC DNA]</scope>
    <source>
        <strain evidence="1">SC-2020</strain>
    </source>
</reference>
<evidence type="ECO:0000313" key="1">
    <source>
        <dbReference type="EMBL" id="KAJ7001792.1"/>
    </source>
</evidence>
<sequence length="67" mass="7897">MLTRRIQLQEAVKKLFKMIFRVDVLLQDHLRHRILEILKRVIRILHHSNAVNDSGCFWIGFGFGVLG</sequence>
<protein>
    <submittedName>
        <fullName evidence="1">Uncharacterized protein</fullName>
    </submittedName>
</protein>
<name>A0AAD6W781_9ROSI</name>
<keyword evidence="2" id="KW-1185">Reference proteome</keyword>
<dbReference type="Proteomes" id="UP001164929">
    <property type="component" value="Chromosome 4"/>
</dbReference>
<gene>
    <name evidence="1" type="ORF">NC653_012021</name>
</gene>
<accession>A0AAD6W781</accession>
<evidence type="ECO:0000313" key="2">
    <source>
        <dbReference type="Proteomes" id="UP001164929"/>
    </source>
</evidence>
<proteinExistence type="predicted"/>